<dbReference type="RefSeq" id="WP_341429031.1">
    <property type="nucleotide sequence ID" value="NZ_JBBUTG010000031.1"/>
</dbReference>
<organism evidence="2 3">
    <name type="scientific">Ideonella lacteola</name>
    <dbReference type="NCBI Taxonomy" id="2984193"/>
    <lineage>
        <taxon>Bacteria</taxon>
        <taxon>Pseudomonadati</taxon>
        <taxon>Pseudomonadota</taxon>
        <taxon>Betaproteobacteria</taxon>
        <taxon>Burkholderiales</taxon>
        <taxon>Sphaerotilaceae</taxon>
        <taxon>Ideonella</taxon>
    </lineage>
</organism>
<dbReference type="Pfam" id="PF00067">
    <property type="entry name" value="p450"/>
    <property type="match status" value="1"/>
</dbReference>
<dbReference type="InterPro" id="IPR017972">
    <property type="entry name" value="Cyt_P450_CS"/>
</dbReference>
<keyword evidence="1" id="KW-0408">Iron</keyword>
<dbReference type="PANTHER" id="PTHR24301:SF2">
    <property type="entry name" value="THROMBOXANE-A SYNTHASE"/>
    <property type="match status" value="1"/>
</dbReference>
<dbReference type="InterPro" id="IPR002401">
    <property type="entry name" value="Cyt_P450_E_grp-I"/>
</dbReference>
<protein>
    <submittedName>
        <fullName evidence="2">Cytochrome P450</fullName>
    </submittedName>
</protein>
<dbReference type="PANTHER" id="PTHR24301">
    <property type="entry name" value="THROMBOXANE-A SYNTHASE"/>
    <property type="match status" value="1"/>
</dbReference>
<comment type="similarity">
    <text evidence="1">Belongs to the cytochrome P450 family.</text>
</comment>
<dbReference type="PROSITE" id="PS00086">
    <property type="entry name" value="CYTOCHROME_P450"/>
    <property type="match status" value="1"/>
</dbReference>
<evidence type="ECO:0000313" key="2">
    <source>
        <dbReference type="EMBL" id="MEK8034603.1"/>
    </source>
</evidence>
<sequence>MNPPTLPPPSPPPRVSSDLAPPALRRIADLPGPRGVPLLGNLWQIDRDRLHQQAEAWAHRYGEVYQMRLGARRFLVLSNPEAIAALLRDRPDGFKRTDRLSATARELGFHGLFSANGDHWRRQRPMVLAGLDPTHIKSFFPTLVTVTRRFARRWRRAVEQGESIDLQADLMRYTVDVTAGLAFGVDINTIESDDEVIQQHLDKVLPALHRRVMAPVRYWDWFKLPADRQLDRHLAALHEAVHGFINAAQARLDADPGLREQPRNLIEAMLAARGRDGQSVTDEDVSGNVLTMLLAGEDTTANTLAWMIWQLHQHPDAALQAAAEARAVCGDEGLVTQPEQLSRLDYVEACAHETMRLRPVAPVIIQQAVRDTVVAGIEVPAEALVMCLMRPGATSDTHFPEAERFRPERWLSPGAANVAASSAKRVAMPFGAGPRICPGRYLALAEMKMAMSMLLSSFRIESVQTPDGTDVRERLALTMSPVGLRMRLRTAGTFTV</sequence>
<evidence type="ECO:0000256" key="1">
    <source>
        <dbReference type="RuleBase" id="RU000461"/>
    </source>
</evidence>
<keyword evidence="1" id="KW-0349">Heme</keyword>
<keyword evidence="1" id="KW-0560">Oxidoreductase</keyword>
<keyword evidence="1" id="KW-0503">Monooxygenase</keyword>
<keyword evidence="3" id="KW-1185">Reference proteome</keyword>
<dbReference type="InterPro" id="IPR001128">
    <property type="entry name" value="Cyt_P450"/>
</dbReference>
<dbReference type="PRINTS" id="PR00385">
    <property type="entry name" value="P450"/>
</dbReference>
<dbReference type="PRINTS" id="PR00463">
    <property type="entry name" value="EP450I"/>
</dbReference>
<accession>A0ABU9C1N5</accession>
<dbReference type="SUPFAM" id="SSF48264">
    <property type="entry name" value="Cytochrome P450"/>
    <property type="match status" value="1"/>
</dbReference>
<dbReference type="EMBL" id="JBBUTG010000031">
    <property type="protein sequence ID" value="MEK8034603.1"/>
    <property type="molecule type" value="Genomic_DNA"/>
</dbReference>
<reference evidence="2 3" key="1">
    <citation type="submission" date="2024-04" db="EMBL/GenBank/DDBJ databases">
        <title>Novel species of the genus Ideonella isolated from streams.</title>
        <authorList>
            <person name="Lu H."/>
        </authorList>
    </citation>
    <scope>NUCLEOTIDE SEQUENCE [LARGE SCALE GENOMIC DNA]</scope>
    <source>
        <strain evidence="2 3">DXS29W</strain>
    </source>
</reference>
<name>A0ABU9C1N5_9BURK</name>
<dbReference type="InterPro" id="IPR036396">
    <property type="entry name" value="Cyt_P450_sf"/>
</dbReference>
<proteinExistence type="inferred from homology"/>
<comment type="caution">
    <text evidence="2">The sequence shown here is derived from an EMBL/GenBank/DDBJ whole genome shotgun (WGS) entry which is preliminary data.</text>
</comment>
<dbReference type="Gene3D" id="1.10.630.10">
    <property type="entry name" value="Cytochrome P450"/>
    <property type="match status" value="1"/>
</dbReference>
<evidence type="ECO:0000313" key="3">
    <source>
        <dbReference type="Proteomes" id="UP001371218"/>
    </source>
</evidence>
<dbReference type="Proteomes" id="UP001371218">
    <property type="component" value="Unassembled WGS sequence"/>
</dbReference>
<keyword evidence="1" id="KW-0479">Metal-binding</keyword>
<gene>
    <name evidence="2" type="ORF">AACH06_27625</name>
</gene>